<evidence type="ECO:0000256" key="1">
    <source>
        <dbReference type="SAM" id="MobiDB-lite"/>
    </source>
</evidence>
<dbReference type="Pfam" id="PF05594">
    <property type="entry name" value="Fil_haemagg"/>
    <property type="match status" value="19"/>
</dbReference>
<feature type="compositionally biased region" description="Polar residues" evidence="1">
    <location>
        <begin position="2858"/>
        <end position="2870"/>
    </location>
</feature>
<dbReference type="RefSeq" id="WP_095621280.1">
    <property type="nucleotide sequence ID" value="NZ_NSKB01000004.1"/>
</dbReference>
<dbReference type="Proteomes" id="UP000217771">
    <property type="component" value="Unassembled WGS sequence"/>
</dbReference>
<dbReference type="Gene3D" id="2.160.20.10">
    <property type="entry name" value="Single-stranded right-handed beta-helix, Pectin lyase-like"/>
    <property type="match status" value="1"/>
</dbReference>
<dbReference type="InterPro" id="IPR012334">
    <property type="entry name" value="Pectin_lyas_fold"/>
</dbReference>
<dbReference type="Pfam" id="PF05860">
    <property type="entry name" value="TPS"/>
    <property type="match status" value="1"/>
</dbReference>
<gene>
    <name evidence="3" type="ORF">CK498_13040</name>
</gene>
<organism evidence="3 4">
    <name type="scientific">Halomonas salipaludis</name>
    <dbReference type="NCBI Taxonomy" id="2032625"/>
    <lineage>
        <taxon>Bacteria</taxon>
        <taxon>Pseudomonadati</taxon>
        <taxon>Pseudomonadota</taxon>
        <taxon>Gammaproteobacteria</taxon>
        <taxon>Oceanospirillales</taxon>
        <taxon>Halomonadaceae</taxon>
        <taxon>Halomonas</taxon>
    </lineage>
</organism>
<name>A0A2A2ETY6_9GAMM</name>
<dbReference type="InterPro" id="IPR025157">
    <property type="entry name" value="Hemagglutinin_rpt"/>
</dbReference>
<dbReference type="NCBIfam" id="TIGR01901">
    <property type="entry name" value="adhes_NPXG"/>
    <property type="match status" value="1"/>
</dbReference>
<dbReference type="InterPro" id="IPR024973">
    <property type="entry name" value="ESPR"/>
</dbReference>
<accession>A0A2A2ETY6</accession>
<dbReference type="SUPFAM" id="SSF51126">
    <property type="entry name" value="Pectin lyase-like"/>
    <property type="match status" value="1"/>
</dbReference>
<feature type="domain" description="Filamentous haemagglutinin FhaB/tRNA nuclease CdiA-like TPS" evidence="2">
    <location>
        <begin position="93"/>
        <end position="213"/>
    </location>
</feature>
<dbReference type="InterPro" id="IPR011050">
    <property type="entry name" value="Pectin_lyase_fold/virulence"/>
</dbReference>
<dbReference type="SMART" id="SM00912">
    <property type="entry name" value="Haemagg_act"/>
    <property type="match status" value="1"/>
</dbReference>
<dbReference type="Pfam" id="PF04830">
    <property type="entry name" value="DUF637"/>
    <property type="match status" value="1"/>
</dbReference>
<feature type="region of interest" description="Disordered" evidence="1">
    <location>
        <begin position="2103"/>
        <end position="2124"/>
    </location>
</feature>
<evidence type="ECO:0000259" key="2">
    <source>
        <dbReference type="SMART" id="SM00912"/>
    </source>
</evidence>
<dbReference type="Pfam" id="PF13332">
    <property type="entry name" value="Fil_haemagg_2"/>
    <property type="match status" value="3"/>
</dbReference>
<feature type="region of interest" description="Disordered" evidence="1">
    <location>
        <begin position="78"/>
        <end position="106"/>
    </location>
</feature>
<dbReference type="NCBIfam" id="TIGR01731">
    <property type="entry name" value="fil_hemag_20aa"/>
    <property type="match status" value="40"/>
</dbReference>
<comment type="caution">
    <text evidence="3">The sequence shown here is derived from an EMBL/GenBank/DDBJ whole genome shotgun (WGS) entry which is preliminary data.</text>
</comment>
<dbReference type="Pfam" id="PF13018">
    <property type="entry name" value="ESPR"/>
    <property type="match status" value="1"/>
</dbReference>
<dbReference type="InterPro" id="IPR010069">
    <property type="entry name" value="CdiA_FHA1_rpt"/>
</dbReference>
<proteinExistence type="predicted"/>
<dbReference type="GO" id="GO:0003824">
    <property type="term" value="F:catalytic activity"/>
    <property type="evidence" value="ECO:0007669"/>
    <property type="project" value="UniProtKB-ARBA"/>
</dbReference>
<feature type="compositionally biased region" description="Polar residues" evidence="1">
    <location>
        <begin position="91"/>
        <end position="105"/>
    </location>
</feature>
<dbReference type="EMBL" id="NSKB01000004">
    <property type="protein sequence ID" value="PAU76891.1"/>
    <property type="molecule type" value="Genomic_DNA"/>
</dbReference>
<dbReference type="InterPro" id="IPR006915">
    <property type="entry name" value="DUF637_hemagglutn_put"/>
</dbReference>
<reference evidence="3 4" key="1">
    <citation type="submission" date="2017-08" db="EMBL/GenBank/DDBJ databases">
        <title>Halomonas alkalisoli sp. nov., isolated from saline alkaline soil.</title>
        <authorList>
            <person name="Wang D."/>
            <person name="Zhang G."/>
        </authorList>
    </citation>
    <scope>NUCLEOTIDE SEQUENCE [LARGE SCALE GENOMIC DNA]</scope>
    <source>
        <strain evidence="3 4">WRN001</strain>
    </source>
</reference>
<dbReference type="InterPro" id="IPR008619">
    <property type="entry name" value="Filamentous_hemagglutn_rpt"/>
</dbReference>
<evidence type="ECO:0000313" key="4">
    <source>
        <dbReference type="Proteomes" id="UP000217771"/>
    </source>
</evidence>
<keyword evidence="4" id="KW-1185">Reference proteome</keyword>
<protein>
    <recommendedName>
        <fullName evidence="2">Filamentous haemagglutinin FhaB/tRNA nuclease CdiA-like TPS domain-containing protein</fullName>
    </recommendedName>
</protein>
<feature type="region of interest" description="Disordered" evidence="1">
    <location>
        <begin position="2853"/>
        <end position="2877"/>
    </location>
</feature>
<sequence>MNRHCYRLIFNKLKGRWVVASEAASSEGQERVATPRCHIPPAPVVRCPLLVSFRPLTWSVMLALGLVAVPVHAQIAPDRSAPGSQRPHVVNSANGTPQVNITSPNAKGVSRNAYRQFDVDGKGAILNNARNAAPTQIGGWVQGNPNLANGEARVIVNEVNSSNPSRLHGAVEVAGRRAEVVIANPAGIDVNGAGFINAQGITLTTGQPQYRNGALEGYRVEGGSVRIHGNGFDAGDADYAAILARAAEVQAGVWAEELEIVAGPNRISADRQAIDTIDGQGAAPEVAIDVAHLGGMYAGKIHLMATERGVGVHHAGDLVANEIVVAADGRITNRGQIASQGDMHLASRDAIANHGSLRAGDALVVTSDGEIANRDGGTIIARDDIQLSAATLSSDSGSLLAAGVRNDGTLGATGDLTMSASQAIDGSGRHIAAGGVYAEAETVALRDTHTQAREIDIVAGQAGIDARGATLSAQEALSTRTSGMLRTDGASVVAETLNLDVGSLSNVGGDIAQLGEPSLALRLEAFDNTSGRVASNSDTLEIEADSLINRGGELVHAGEQRLSLVSPLVDNSGGLIAGNAGLEITAQELSNTDGTLQAVDDLTINAGSLNNRDGDIVAGDALAVEASGAIDNTQGQWRAERIDVAASGLDNTAGLISAHGGDLYAQLNELDNTEGRLESAGDLTLDIAGTLINEAGEIIHAGQGEAQIDASRVEGNDGLMASQGDLTLDARDIVLDGATTSAESIALHAENLSHRQGEMQQFGDADDLTLTIGQSLDNSGGLIAGNAGLDITAQELSNTDGTLQAVDAITINAGSLNNRDGDIVAGDALAVEASGDLDNTQGQWRAERIDVAASGLDNTAGLVSANGGALNAQLAELDNTEGRLEASDDLTLDIAGTLTNEAGEIIHAGQGEANIDASRVEGSDGLIASQGDLTLDARDIVLDGATTSAESIALHAENLSHRQGEMQQFGDADDLTLNIGQSLDNSGGLIAGNAGLEITAQALSNTAGTLQAVDDIRINAGRLNNRDGDIVAGGALAVEASGDIDNTQGQWRAERIDVAASGLDNTAGLISANGGALNAQVAELDNTQGRLEASDDLTLDIAGTLTNEAGEIIHAGQGEAQIDATHIAGNDGLIVSQGDLTLDARDIVLDGATTSAESIALHAENLSHRQGEMQQFGVADDLTLNIGQSLDNRGGLIAGNAGLDITAGDIDNRDGTLQAIEGLRLDTGGINNRRGELVTGGQLSVAASGSIDNRGGDLIGEQGIALRAASLDNRSGMLGALQGQLTVEAGALDNTQGRVETAGDLSLDIAGTLTNADGEIVHAGDGVAQIDATRIDGSDGLMVSQGELTLTADSIDLDGAVTSAKQIAVQAERLSHRRGEMSQYGDDGELLLAIREELDNREGWIVSHSDLSVDAGDLVNRSGMLQAVGDVSLDSGELDNRQGEIRAGGSLALDADGRLDNSGGRVLASRDATLAVASLVNVDGLLATLEGDLVLDIVGAINNRRGHLEAGGELASLSLGLDNRDGEIVATRGDIDTLEQRLDNRDGLIASRESLDLASGEFDNAGGTLQAGGDLSLDTHDKALLNTQAGTILGEGDVSLTVGGLDNTAGLIGAGTRLDLQASSVINRNGGALLSEADMQLAAASLDNRGGQLQALGDASLDIGGTLSNQGGLIRTGKTLEVSASQVSNRQTQGDDQGIEANRIQLEAGELDNRQGTIRADRLADIQVDEGVNNRDGLISSLDTLAIRANDIDNRDGTLIADRSLDLTTAKLTGDGRVLSLGDLALRLASDFTLAEGGEMMAAGDLHLATSGTIDNRGKLRAGETLDIDAARLINAASGELSGTTTHIDAGHLTNRGLIDGVETLIAAEVLDNLGSGRIYGDRLGIEAGTLNNDNEDGQAAVIAARERLDLGVGNLMNRDDALIFSAGDMAIGGSLNASGQARGQAGRVHNASATIEALGNLSLSTARLDNTNEHFETELVRVADLPEQLYIQPLGWDEKLPESAFTWSPMVGYGMDQVQGGYRAPDTHFLAPAITRWTEYSLNRTEYETQVVHSRPGKILAGGDMQLSGGELVNDKSQILAGGALRGDLERLENREAQGVRYVEESGASRSSRPSPTGACQGENGCGGRVYTRLWSDWQAYSYSGEVGTFALPIAVVGGSRAIDGSGAQPAAHSAASLNASAQGANGAQVSLQTNRSGASVIEVPALRPPVANAESSLALGDWIASVREGLEGLAAMPVDIQRLVASHHSLDEGDVERLTALLNDMVGRSSASPADAAPLGVIRSVMPTINLPANSLFQVNSAPTAHYLVETDPRFTNQREWLGSDYMLNALQSDPSTTHKRLGDGFYEQRVVNEQIMQLTGQRYLAGHGNDGDQYRALMNAGITFAEQHGLRPGVALTAEQMAQLTSDIVWLVEQTVTLEDGSTVTVLVPQVYVRVREGDLQGDGTLIAGNSLALDVKNDIANTGTLAGRELVSLTAENIANLGGRIGGNRVDLDARNDLDNIGGQITAGDSLALQAGRDLTLASTSERLAGLYVTEAGGRLSATAGRDLSVVGADLDSAGDLRLGAGRDLDITSTLVSEQVNRGYRLSSTEIDRAATLSAGSDLMLDAGRDLTLTAVDVSAQGSGLLSAGRDLSLETLTTQESLRSRRNTRRESEEIGTQLEIDGSLALLAGQDITARAAQLDAGDDLTLSAGRDISLDAGRSQEYEETRRGRTHTIDSQTRVQSTTLDAGGDLNLQAGNDLRLTASQLQAGGSAALLAGNRIDLLTAQEEDYSLYESRSSGLFSSRHQRDEVRDIREVGTQINAGDDIALVSGGDQSYRGARLDAGQDLALLSGGNIAFDMASDLRQESHERSSSNFVRQSASGEGTTKETLRQNELRYQGELVIQAAQGISIEAEGINAGSVRQTIDAMAEANPDLAWLQEMEQRGDIDWQQVKAIHDSWSYSQSGLGPGAALAISIVAAAWAGPAASGLINNAVASAMVGAGAGSLAGTGAVSLINNGGDLGAALGDTFSSDSLRGAATAALTAGATRGMTDRVWGTQTNSTTGATTNLNLSFGNGSDIVRFAGQRATQAAIDAGIRTAIAGGSLGDHLGDSLENAVSHVVSGVLFNAVGDLANEQLWQEGAPQKIALHALIGGSVSEAMGGDFATGALAAGASEALVNELMSDASRAEFSSAAAQIVGIVAAELAGGDVNDGAFIAGQVESYNRQLHPRERDLLAEQAALMEAELGAPQLGDVSWEELLILASGSLLDQETTQRFNELLTQLNNGSSPFEQRFLADLQTAYTAVLGLAAVHQDQPLTWQDGSPITAFGDATYPFHATPEQFQDAGLFNIVSPGARGLGIFGGATPYGYGQAVQHQEEIFSFGHDLPSLDALHEQVQWGVAGGGATPFTGDIQLLLGAGGVGSGARLGLQTIGNFTMRDAAIDGGAGVAFDLIGQALGGGDFRMGQTISAGVNSAIFGAIPGRAGGVGSHAAAGSLGSMSHTATTNSIYDENHSIISSGIVGSIGGGAGSAAGTQAQRFLQDIPRSIDIPHFLTPHSSTVPYTQPVPSFQAPIPTSEAIGRSVQIGVGHAPSLFSITGFRESGDSENE</sequence>
<dbReference type="OrthoDB" id="2664633at2"/>
<evidence type="ECO:0000313" key="3">
    <source>
        <dbReference type="EMBL" id="PAU76891.1"/>
    </source>
</evidence>
<dbReference type="InterPro" id="IPR008638">
    <property type="entry name" value="FhaB/CdiA-like_TPS"/>
</dbReference>